<evidence type="ECO:0000313" key="4">
    <source>
        <dbReference type="Proteomes" id="UP000287171"/>
    </source>
</evidence>
<dbReference type="GO" id="GO:0006310">
    <property type="term" value="P:DNA recombination"/>
    <property type="evidence" value="ECO:0007669"/>
    <property type="project" value="UniProtKB-KW"/>
</dbReference>
<dbReference type="GO" id="GO:0015074">
    <property type="term" value="P:DNA integration"/>
    <property type="evidence" value="ECO:0007669"/>
    <property type="project" value="InterPro"/>
</dbReference>
<dbReference type="InterPro" id="IPR011010">
    <property type="entry name" value="DNA_brk_join_enz"/>
</dbReference>
<accession>A0A402B888</accession>
<reference evidence="4" key="1">
    <citation type="submission" date="2018-12" db="EMBL/GenBank/DDBJ databases">
        <title>Tengunoibacter tsumagoiensis gen. nov., sp. nov., Dictyobacter kobayashii sp. nov., D. alpinus sp. nov., and D. joshuensis sp. nov. and description of Dictyobacteraceae fam. nov. within the order Ktedonobacterales isolated from Tengu-no-mugimeshi.</title>
        <authorList>
            <person name="Wang C.M."/>
            <person name="Zheng Y."/>
            <person name="Sakai Y."/>
            <person name="Toyoda A."/>
            <person name="Minakuchi Y."/>
            <person name="Abe K."/>
            <person name="Yokota A."/>
            <person name="Yabe S."/>
        </authorList>
    </citation>
    <scope>NUCLEOTIDE SEQUENCE [LARGE SCALE GENOMIC DNA]</scope>
    <source>
        <strain evidence="4">Uno16</strain>
    </source>
</reference>
<organism evidence="3 4">
    <name type="scientific">Dictyobacter alpinus</name>
    <dbReference type="NCBI Taxonomy" id="2014873"/>
    <lineage>
        <taxon>Bacteria</taxon>
        <taxon>Bacillati</taxon>
        <taxon>Chloroflexota</taxon>
        <taxon>Ktedonobacteria</taxon>
        <taxon>Ktedonobacterales</taxon>
        <taxon>Dictyobacteraceae</taxon>
        <taxon>Dictyobacter</taxon>
    </lineage>
</organism>
<protein>
    <recommendedName>
        <fullName evidence="2">Integrase SAM-like N-terminal domain-containing protein</fullName>
    </recommendedName>
</protein>
<sequence length="294" mass="33930">MGSRPSIIYETRLLLDSLMATGQSRYQAKQELRRSLPEPCWPMVTEKIYSYSTRKTYQQQVFAFVNWARDTYGIRRLAHLYERLDEVAICYMREQIAAQKSPYTLATQRSALRKVFGNPQLAADVVLPSRAQSRITRSRIPVKQDTHFQPANWPDVILFARATGLRRAELRDLLVKEVRCPEETGPVEVYVRNGKGGKARMVPVLADYEDAIRACMQGRDPNEHIFEHLPKNMDVQSYRRASAQQRYLSHAPDCTLPPTGKRLKPTDYDLTATHRVSRALGHERTDVVLNHYLR</sequence>
<dbReference type="EMBL" id="BIFT01000001">
    <property type="protein sequence ID" value="GCE27539.1"/>
    <property type="molecule type" value="Genomic_DNA"/>
</dbReference>
<keyword evidence="4" id="KW-1185">Reference proteome</keyword>
<gene>
    <name evidence="3" type="ORF">KDA_30230</name>
</gene>
<dbReference type="RefSeq" id="WP_126627876.1">
    <property type="nucleotide sequence ID" value="NZ_BIFT01000001.1"/>
</dbReference>
<evidence type="ECO:0000313" key="3">
    <source>
        <dbReference type="EMBL" id="GCE27539.1"/>
    </source>
</evidence>
<feature type="domain" description="Integrase SAM-like N-terminal" evidence="2">
    <location>
        <begin position="46"/>
        <end position="116"/>
    </location>
</feature>
<dbReference type="OrthoDB" id="148806at2"/>
<dbReference type="InterPro" id="IPR004107">
    <property type="entry name" value="Integrase_SAM-like_N"/>
</dbReference>
<comment type="caution">
    <text evidence="3">The sequence shown here is derived from an EMBL/GenBank/DDBJ whole genome shotgun (WGS) entry which is preliminary data.</text>
</comment>
<keyword evidence="1" id="KW-0233">DNA recombination</keyword>
<dbReference type="AlphaFoldDB" id="A0A402B888"/>
<dbReference type="Proteomes" id="UP000287171">
    <property type="component" value="Unassembled WGS sequence"/>
</dbReference>
<proteinExistence type="predicted"/>
<dbReference type="Pfam" id="PF02899">
    <property type="entry name" value="Phage_int_SAM_1"/>
    <property type="match status" value="1"/>
</dbReference>
<dbReference type="Gene3D" id="1.10.443.10">
    <property type="entry name" value="Intergrase catalytic core"/>
    <property type="match status" value="1"/>
</dbReference>
<evidence type="ECO:0000256" key="1">
    <source>
        <dbReference type="ARBA" id="ARBA00023172"/>
    </source>
</evidence>
<name>A0A402B888_9CHLR</name>
<evidence type="ECO:0000259" key="2">
    <source>
        <dbReference type="Pfam" id="PF02899"/>
    </source>
</evidence>
<dbReference type="GO" id="GO:0003677">
    <property type="term" value="F:DNA binding"/>
    <property type="evidence" value="ECO:0007669"/>
    <property type="project" value="InterPro"/>
</dbReference>
<dbReference type="SUPFAM" id="SSF56349">
    <property type="entry name" value="DNA breaking-rejoining enzymes"/>
    <property type="match status" value="1"/>
</dbReference>
<dbReference type="InterPro" id="IPR013762">
    <property type="entry name" value="Integrase-like_cat_sf"/>
</dbReference>